<dbReference type="Proteomes" id="UP000297741">
    <property type="component" value="Unassembled WGS sequence"/>
</dbReference>
<feature type="transmembrane region" description="Helical" evidence="1">
    <location>
        <begin position="38"/>
        <end position="57"/>
    </location>
</feature>
<evidence type="ECO:0000313" key="3">
    <source>
        <dbReference type="Proteomes" id="UP000297741"/>
    </source>
</evidence>
<protein>
    <submittedName>
        <fullName evidence="2">Uncharacterized protein</fullName>
    </submittedName>
</protein>
<dbReference type="EMBL" id="RPEM01000009">
    <property type="protein sequence ID" value="TGD42375.1"/>
    <property type="molecule type" value="Genomic_DNA"/>
</dbReference>
<keyword evidence="1" id="KW-1133">Transmembrane helix</keyword>
<keyword evidence="1" id="KW-0812">Transmembrane</keyword>
<evidence type="ECO:0000256" key="1">
    <source>
        <dbReference type="SAM" id="Phobius"/>
    </source>
</evidence>
<organism evidence="2 3">
    <name type="scientific">Pseudotabrizicola sediminis</name>
    <dbReference type="NCBI Taxonomy" id="2486418"/>
    <lineage>
        <taxon>Bacteria</taxon>
        <taxon>Pseudomonadati</taxon>
        <taxon>Pseudomonadota</taxon>
        <taxon>Alphaproteobacteria</taxon>
        <taxon>Rhodobacterales</taxon>
        <taxon>Paracoccaceae</taxon>
        <taxon>Pseudotabrizicola</taxon>
    </lineage>
</organism>
<comment type="caution">
    <text evidence="2">The sequence shown here is derived from an EMBL/GenBank/DDBJ whole genome shotgun (WGS) entry which is preliminary data.</text>
</comment>
<evidence type="ECO:0000313" key="2">
    <source>
        <dbReference type="EMBL" id="TGD42375.1"/>
    </source>
</evidence>
<accession>A0ABY2KIZ9</accession>
<keyword evidence="3" id="KW-1185">Reference proteome</keyword>
<dbReference type="RefSeq" id="WP_135432241.1">
    <property type="nucleotide sequence ID" value="NZ_RPEM01000009.1"/>
</dbReference>
<gene>
    <name evidence="2" type="ORF">EEB11_13890</name>
</gene>
<name>A0ABY2KIZ9_9RHOB</name>
<reference evidence="2 3" key="1">
    <citation type="submission" date="2018-11" db="EMBL/GenBank/DDBJ databases">
        <title>Tabrizicola sp. isolated from sediment of alpine lake.</title>
        <authorList>
            <person name="Liu Z."/>
        </authorList>
    </citation>
    <scope>NUCLEOTIDE SEQUENCE [LARGE SCALE GENOMIC DNA]</scope>
    <source>
        <strain evidence="2 3">DRYC-M-16</strain>
    </source>
</reference>
<feature type="transmembrane region" description="Helical" evidence="1">
    <location>
        <begin position="63"/>
        <end position="81"/>
    </location>
</feature>
<sequence length="89" mass="10003">MTQTTPTITRLPLGQRILYGTPLIGRIAREVSQDVNNVFYLLVVVITLEILAFLTWGPVVFTLTALVLVPLMFLFFIAISWPGRSRPKS</sequence>
<keyword evidence="1" id="KW-0472">Membrane</keyword>
<proteinExistence type="predicted"/>